<keyword evidence="2" id="KW-1185">Reference proteome</keyword>
<evidence type="ECO:0000313" key="2">
    <source>
        <dbReference type="Proteomes" id="UP001238088"/>
    </source>
</evidence>
<name>A0ABU0AHL7_9BACI</name>
<dbReference type="Proteomes" id="UP001238088">
    <property type="component" value="Unassembled WGS sequence"/>
</dbReference>
<accession>A0ABU0AHL7</accession>
<proteinExistence type="predicted"/>
<comment type="caution">
    <text evidence="1">The sequence shown here is derived from an EMBL/GenBank/DDBJ whole genome shotgun (WGS) entry which is preliminary data.</text>
</comment>
<reference evidence="1 2" key="1">
    <citation type="submission" date="2023-07" db="EMBL/GenBank/DDBJ databases">
        <title>Genomic Encyclopedia of Type Strains, Phase IV (KMG-IV): sequencing the most valuable type-strain genomes for metagenomic binning, comparative biology and taxonomic classification.</title>
        <authorList>
            <person name="Goeker M."/>
        </authorList>
    </citation>
    <scope>NUCLEOTIDE SEQUENCE [LARGE SCALE GENOMIC DNA]</scope>
    <source>
        <strain evidence="1 2">DSM 23494</strain>
    </source>
</reference>
<protein>
    <recommendedName>
        <fullName evidence="3">LIM zinc-binding domain-containing protein</fullName>
    </recommendedName>
</protein>
<dbReference type="RefSeq" id="WP_307475418.1">
    <property type="nucleotide sequence ID" value="NZ_JAUSUB010000010.1"/>
</dbReference>
<sequence length="40" mass="4854">MECSHCEKELDLGKKNSYKYDYMGNIWCTNCMEIEVKREM</sequence>
<evidence type="ECO:0000313" key="1">
    <source>
        <dbReference type="EMBL" id="MDQ0270744.1"/>
    </source>
</evidence>
<evidence type="ECO:0008006" key="3">
    <source>
        <dbReference type="Google" id="ProtNLM"/>
    </source>
</evidence>
<dbReference type="EMBL" id="JAUSUB010000010">
    <property type="protein sequence ID" value="MDQ0270744.1"/>
    <property type="molecule type" value="Genomic_DNA"/>
</dbReference>
<gene>
    <name evidence="1" type="ORF">J2S17_002629</name>
</gene>
<organism evidence="1 2">
    <name type="scientific">Cytobacillus purgationiresistens</name>
    <dbReference type="NCBI Taxonomy" id="863449"/>
    <lineage>
        <taxon>Bacteria</taxon>
        <taxon>Bacillati</taxon>
        <taxon>Bacillota</taxon>
        <taxon>Bacilli</taxon>
        <taxon>Bacillales</taxon>
        <taxon>Bacillaceae</taxon>
        <taxon>Cytobacillus</taxon>
    </lineage>
</organism>